<evidence type="ECO:0000256" key="4">
    <source>
        <dbReference type="ARBA" id="ARBA00022723"/>
    </source>
</evidence>
<evidence type="ECO:0000313" key="10">
    <source>
        <dbReference type="EMBL" id="GAA1510875.1"/>
    </source>
</evidence>
<evidence type="ECO:0000256" key="2">
    <source>
        <dbReference type="ARBA" id="ARBA00008072"/>
    </source>
</evidence>
<organism evidence="10 11">
    <name type="scientific">Nocardioides humi</name>
    <dbReference type="NCBI Taxonomy" id="449461"/>
    <lineage>
        <taxon>Bacteria</taxon>
        <taxon>Bacillati</taxon>
        <taxon>Actinomycetota</taxon>
        <taxon>Actinomycetes</taxon>
        <taxon>Propionibacteriales</taxon>
        <taxon>Nocardioidaceae</taxon>
        <taxon>Nocardioides</taxon>
    </lineage>
</organism>
<dbReference type="InterPro" id="IPR013154">
    <property type="entry name" value="ADH-like_N"/>
</dbReference>
<dbReference type="Gene3D" id="3.90.180.10">
    <property type="entry name" value="Medium-chain alcohol dehydrogenases, catalytic domain"/>
    <property type="match status" value="1"/>
</dbReference>
<evidence type="ECO:0000259" key="9">
    <source>
        <dbReference type="SMART" id="SM00829"/>
    </source>
</evidence>
<keyword evidence="6" id="KW-0560">Oxidoreductase</keyword>
<dbReference type="RefSeq" id="WP_344111581.1">
    <property type="nucleotide sequence ID" value="NZ_BAAAOR010000011.1"/>
</dbReference>
<feature type="domain" description="Enoyl reductase (ER)" evidence="9">
    <location>
        <begin position="15"/>
        <end position="340"/>
    </location>
</feature>
<gene>
    <name evidence="10" type="ORF">GCM10009788_14060</name>
</gene>
<evidence type="ECO:0000313" key="11">
    <source>
        <dbReference type="Proteomes" id="UP001500842"/>
    </source>
</evidence>
<proteinExistence type="inferred from homology"/>
<comment type="catalytic activity">
    <reaction evidence="7">
        <text>a secondary alcohol + NAD(+) = a ketone + NADH + H(+)</text>
        <dbReference type="Rhea" id="RHEA:10740"/>
        <dbReference type="ChEBI" id="CHEBI:15378"/>
        <dbReference type="ChEBI" id="CHEBI:17087"/>
        <dbReference type="ChEBI" id="CHEBI:35681"/>
        <dbReference type="ChEBI" id="CHEBI:57540"/>
        <dbReference type="ChEBI" id="CHEBI:57945"/>
        <dbReference type="EC" id="1.1.1.1"/>
    </reaction>
</comment>
<evidence type="ECO:0000256" key="1">
    <source>
        <dbReference type="ARBA" id="ARBA00001947"/>
    </source>
</evidence>
<dbReference type="Proteomes" id="UP001500842">
    <property type="component" value="Unassembled WGS sequence"/>
</dbReference>
<dbReference type="InterPro" id="IPR011032">
    <property type="entry name" value="GroES-like_sf"/>
</dbReference>
<comment type="caution">
    <text evidence="10">The sequence shown here is derived from an EMBL/GenBank/DDBJ whole genome shotgun (WGS) entry which is preliminary data.</text>
</comment>
<comment type="similarity">
    <text evidence="2">Belongs to the zinc-containing alcohol dehydrogenase family.</text>
</comment>
<accession>A0ABN2A521</accession>
<dbReference type="EMBL" id="BAAAOR010000011">
    <property type="protein sequence ID" value="GAA1510875.1"/>
    <property type="molecule type" value="Genomic_DNA"/>
</dbReference>
<keyword evidence="11" id="KW-1185">Reference proteome</keyword>
<dbReference type="Pfam" id="PF00107">
    <property type="entry name" value="ADH_zinc_N"/>
    <property type="match status" value="1"/>
</dbReference>
<dbReference type="PANTHER" id="PTHR42940:SF8">
    <property type="entry name" value="VACUOLAR PROTEIN SORTING-ASSOCIATED PROTEIN 11"/>
    <property type="match status" value="1"/>
</dbReference>
<dbReference type="Gene3D" id="3.40.50.720">
    <property type="entry name" value="NAD(P)-binding Rossmann-like Domain"/>
    <property type="match status" value="1"/>
</dbReference>
<name>A0ABN2A521_9ACTN</name>
<dbReference type="SUPFAM" id="SSF51735">
    <property type="entry name" value="NAD(P)-binding Rossmann-fold domains"/>
    <property type="match status" value="1"/>
</dbReference>
<evidence type="ECO:0000256" key="6">
    <source>
        <dbReference type="ARBA" id="ARBA00023002"/>
    </source>
</evidence>
<evidence type="ECO:0000256" key="3">
    <source>
        <dbReference type="ARBA" id="ARBA00013190"/>
    </source>
</evidence>
<evidence type="ECO:0000256" key="7">
    <source>
        <dbReference type="ARBA" id="ARBA00049164"/>
    </source>
</evidence>
<sequence>MSQMNAYRIVDWGKGAYESVPVPEPRAGEVLVEVEGAGLCASDLHFLHLPEGGWGSAPPWTLGHENAGLVAALGDHTSRFAVGDAVIATGIRSCGSCRYCVRGHDNLCGMATGGRGAGIDGGFAQYVIVPERELVRLTTLAPREAAPLADAGHTSYGAVAHVLDRLTPDATALVIGAGGVGSYAVQYLKLLTAAQVVVAEVSAPRRAYVTELGADAAIESGPSTVEAVRDLTGGRGADAVIDFVGNAASIQTALESAAPLARIALVGVGDADVRLSWAKAPAIGAEVSWRMGATIGQLEEVVSIAERGLLRIDNEYFAFDQIEHAMELLGAGELTGRAVIEPGRTTTA</sequence>
<dbReference type="InterPro" id="IPR020843">
    <property type="entry name" value="ER"/>
</dbReference>
<dbReference type="SUPFAM" id="SSF50129">
    <property type="entry name" value="GroES-like"/>
    <property type="match status" value="1"/>
</dbReference>
<dbReference type="PANTHER" id="PTHR42940">
    <property type="entry name" value="ALCOHOL DEHYDROGENASE 1-RELATED"/>
    <property type="match status" value="1"/>
</dbReference>
<evidence type="ECO:0000256" key="8">
    <source>
        <dbReference type="ARBA" id="ARBA00049243"/>
    </source>
</evidence>
<dbReference type="InterPro" id="IPR036291">
    <property type="entry name" value="NAD(P)-bd_dom_sf"/>
</dbReference>
<protein>
    <recommendedName>
        <fullName evidence="3">alcohol dehydrogenase</fullName>
        <ecNumber evidence="3">1.1.1.1</ecNumber>
    </recommendedName>
</protein>
<keyword evidence="5" id="KW-0862">Zinc</keyword>
<dbReference type="InterPro" id="IPR013149">
    <property type="entry name" value="ADH-like_C"/>
</dbReference>
<comment type="cofactor">
    <cofactor evidence="1">
        <name>Zn(2+)</name>
        <dbReference type="ChEBI" id="CHEBI:29105"/>
    </cofactor>
</comment>
<comment type="catalytic activity">
    <reaction evidence="8">
        <text>a primary alcohol + NAD(+) = an aldehyde + NADH + H(+)</text>
        <dbReference type="Rhea" id="RHEA:10736"/>
        <dbReference type="ChEBI" id="CHEBI:15378"/>
        <dbReference type="ChEBI" id="CHEBI:15734"/>
        <dbReference type="ChEBI" id="CHEBI:17478"/>
        <dbReference type="ChEBI" id="CHEBI:57540"/>
        <dbReference type="ChEBI" id="CHEBI:57945"/>
        <dbReference type="EC" id="1.1.1.1"/>
    </reaction>
</comment>
<dbReference type="SMART" id="SM00829">
    <property type="entry name" value="PKS_ER"/>
    <property type="match status" value="1"/>
</dbReference>
<keyword evidence="4" id="KW-0479">Metal-binding</keyword>
<dbReference type="Pfam" id="PF08240">
    <property type="entry name" value="ADH_N"/>
    <property type="match status" value="1"/>
</dbReference>
<reference evidence="10 11" key="1">
    <citation type="journal article" date="2019" name="Int. J. Syst. Evol. Microbiol.">
        <title>The Global Catalogue of Microorganisms (GCM) 10K type strain sequencing project: providing services to taxonomists for standard genome sequencing and annotation.</title>
        <authorList>
            <consortium name="The Broad Institute Genomics Platform"/>
            <consortium name="The Broad Institute Genome Sequencing Center for Infectious Disease"/>
            <person name="Wu L."/>
            <person name="Ma J."/>
        </authorList>
    </citation>
    <scope>NUCLEOTIDE SEQUENCE [LARGE SCALE GENOMIC DNA]</scope>
    <source>
        <strain evidence="10 11">JCM 14942</strain>
    </source>
</reference>
<evidence type="ECO:0000256" key="5">
    <source>
        <dbReference type="ARBA" id="ARBA00022833"/>
    </source>
</evidence>
<dbReference type="EC" id="1.1.1.1" evidence="3"/>